<gene>
    <name evidence="2" type="primary">Dana\GF26803</name>
    <name evidence="2" type="ORF">GF26803</name>
</gene>
<dbReference type="EMBL" id="CH902619">
    <property type="protein sequence ID" value="KPU76138.1"/>
    <property type="molecule type" value="Genomic_DNA"/>
</dbReference>
<dbReference type="STRING" id="7217.A0A0P8YAQ3"/>
<evidence type="ECO:0000313" key="3">
    <source>
        <dbReference type="Proteomes" id="UP000007801"/>
    </source>
</evidence>
<accession>A0A0P8YAQ3</accession>
<feature type="transmembrane region" description="Helical" evidence="1">
    <location>
        <begin position="66"/>
        <end position="88"/>
    </location>
</feature>
<evidence type="ECO:0000313" key="2">
    <source>
        <dbReference type="EMBL" id="KPU76138.1"/>
    </source>
</evidence>
<dbReference type="GeneID" id="26514212"/>
<evidence type="ECO:0000256" key="1">
    <source>
        <dbReference type="SAM" id="Phobius"/>
    </source>
</evidence>
<proteinExistence type="predicted"/>
<feature type="transmembrane region" description="Helical" evidence="1">
    <location>
        <begin position="95"/>
        <end position="117"/>
    </location>
</feature>
<reference evidence="2 3" key="1">
    <citation type="journal article" date="2007" name="Nature">
        <title>Evolution of genes and genomes on the Drosophila phylogeny.</title>
        <authorList>
            <consortium name="Drosophila 12 Genomes Consortium"/>
            <person name="Clark A.G."/>
            <person name="Eisen M.B."/>
            <person name="Smith D.R."/>
            <person name="Bergman C.M."/>
            <person name="Oliver B."/>
            <person name="Markow T.A."/>
            <person name="Kaufman T.C."/>
            <person name="Kellis M."/>
            <person name="Gelbart W."/>
            <person name="Iyer V.N."/>
            <person name="Pollard D.A."/>
            <person name="Sackton T.B."/>
            <person name="Larracuente A.M."/>
            <person name="Singh N.D."/>
            <person name="Abad J.P."/>
            <person name="Abt D.N."/>
            <person name="Adryan B."/>
            <person name="Aguade M."/>
            <person name="Akashi H."/>
            <person name="Anderson W.W."/>
            <person name="Aquadro C.F."/>
            <person name="Ardell D.H."/>
            <person name="Arguello R."/>
            <person name="Artieri C.G."/>
            <person name="Barbash D.A."/>
            <person name="Barker D."/>
            <person name="Barsanti P."/>
            <person name="Batterham P."/>
            <person name="Batzoglou S."/>
            <person name="Begun D."/>
            <person name="Bhutkar A."/>
            <person name="Blanco E."/>
            <person name="Bosak S.A."/>
            <person name="Bradley R.K."/>
            <person name="Brand A.D."/>
            <person name="Brent M.R."/>
            <person name="Brooks A.N."/>
            <person name="Brown R.H."/>
            <person name="Butlin R.K."/>
            <person name="Caggese C."/>
            <person name="Calvi B.R."/>
            <person name="Bernardo de Carvalho A."/>
            <person name="Caspi A."/>
            <person name="Castrezana S."/>
            <person name="Celniker S.E."/>
            <person name="Chang J.L."/>
            <person name="Chapple C."/>
            <person name="Chatterji S."/>
            <person name="Chinwalla A."/>
            <person name="Civetta A."/>
            <person name="Clifton S.W."/>
            <person name="Comeron J.M."/>
            <person name="Costello J.C."/>
            <person name="Coyne J.A."/>
            <person name="Daub J."/>
            <person name="David R.G."/>
            <person name="Delcher A.L."/>
            <person name="Delehaunty K."/>
            <person name="Do C.B."/>
            <person name="Ebling H."/>
            <person name="Edwards K."/>
            <person name="Eickbush T."/>
            <person name="Evans J.D."/>
            <person name="Filipski A."/>
            <person name="Findeiss S."/>
            <person name="Freyhult E."/>
            <person name="Fulton L."/>
            <person name="Fulton R."/>
            <person name="Garcia A.C."/>
            <person name="Gardiner A."/>
            <person name="Garfield D.A."/>
            <person name="Garvin B.E."/>
            <person name="Gibson G."/>
            <person name="Gilbert D."/>
            <person name="Gnerre S."/>
            <person name="Godfrey J."/>
            <person name="Good R."/>
            <person name="Gotea V."/>
            <person name="Gravely B."/>
            <person name="Greenberg A.J."/>
            <person name="Griffiths-Jones S."/>
            <person name="Gross S."/>
            <person name="Guigo R."/>
            <person name="Gustafson E.A."/>
            <person name="Haerty W."/>
            <person name="Hahn M.W."/>
            <person name="Halligan D.L."/>
            <person name="Halpern A.L."/>
            <person name="Halter G.M."/>
            <person name="Han M.V."/>
            <person name="Heger A."/>
            <person name="Hillier L."/>
            <person name="Hinrichs A.S."/>
            <person name="Holmes I."/>
            <person name="Hoskins R.A."/>
            <person name="Hubisz M.J."/>
            <person name="Hultmark D."/>
            <person name="Huntley M.A."/>
            <person name="Jaffe D.B."/>
            <person name="Jagadeeshan S."/>
            <person name="Jeck W.R."/>
            <person name="Johnson J."/>
            <person name="Jones C.D."/>
            <person name="Jordan W.C."/>
            <person name="Karpen G.H."/>
            <person name="Kataoka E."/>
            <person name="Keightley P.D."/>
            <person name="Kheradpour P."/>
            <person name="Kirkness E.F."/>
            <person name="Koerich L.B."/>
            <person name="Kristiansen K."/>
            <person name="Kudrna D."/>
            <person name="Kulathinal R.J."/>
            <person name="Kumar S."/>
            <person name="Kwok R."/>
            <person name="Lander E."/>
            <person name="Langley C.H."/>
            <person name="Lapoint R."/>
            <person name="Lazzaro B.P."/>
            <person name="Lee S.J."/>
            <person name="Levesque L."/>
            <person name="Li R."/>
            <person name="Lin C.F."/>
            <person name="Lin M.F."/>
            <person name="Lindblad-Toh K."/>
            <person name="Llopart A."/>
            <person name="Long M."/>
            <person name="Low L."/>
            <person name="Lozovsky E."/>
            <person name="Lu J."/>
            <person name="Luo M."/>
            <person name="Machado C.A."/>
            <person name="Makalowski W."/>
            <person name="Marzo M."/>
            <person name="Matsuda M."/>
            <person name="Matzkin L."/>
            <person name="McAllister B."/>
            <person name="McBride C.S."/>
            <person name="McKernan B."/>
            <person name="McKernan K."/>
            <person name="Mendez-Lago M."/>
            <person name="Minx P."/>
            <person name="Mollenhauer M.U."/>
            <person name="Montooth K."/>
            <person name="Mount S.M."/>
            <person name="Mu X."/>
            <person name="Myers E."/>
            <person name="Negre B."/>
            <person name="Newfeld S."/>
            <person name="Nielsen R."/>
            <person name="Noor M.A."/>
            <person name="O'Grady P."/>
            <person name="Pachter L."/>
            <person name="Papaceit M."/>
            <person name="Parisi M.J."/>
            <person name="Parisi M."/>
            <person name="Parts L."/>
            <person name="Pedersen J.S."/>
            <person name="Pesole G."/>
            <person name="Phillippy A.M."/>
            <person name="Ponting C.P."/>
            <person name="Pop M."/>
            <person name="Porcelli D."/>
            <person name="Powell J.R."/>
            <person name="Prohaska S."/>
            <person name="Pruitt K."/>
            <person name="Puig M."/>
            <person name="Quesneville H."/>
            <person name="Ram K.R."/>
            <person name="Rand D."/>
            <person name="Rasmussen M.D."/>
            <person name="Reed L.K."/>
            <person name="Reenan R."/>
            <person name="Reily A."/>
            <person name="Remington K.A."/>
            <person name="Rieger T.T."/>
            <person name="Ritchie M.G."/>
            <person name="Robin C."/>
            <person name="Rogers Y.H."/>
            <person name="Rohde C."/>
            <person name="Rozas J."/>
            <person name="Rubenfield M.J."/>
            <person name="Ruiz A."/>
            <person name="Russo S."/>
            <person name="Salzberg S.L."/>
            <person name="Sanchez-Gracia A."/>
            <person name="Saranga D.J."/>
            <person name="Sato H."/>
            <person name="Schaeffer S.W."/>
            <person name="Schatz M.C."/>
            <person name="Schlenke T."/>
            <person name="Schwartz R."/>
            <person name="Segarra C."/>
            <person name="Singh R.S."/>
            <person name="Sirot L."/>
            <person name="Sirota M."/>
            <person name="Sisneros N.B."/>
            <person name="Smith C.D."/>
            <person name="Smith T.F."/>
            <person name="Spieth J."/>
            <person name="Stage D.E."/>
            <person name="Stark A."/>
            <person name="Stephan W."/>
            <person name="Strausberg R.L."/>
            <person name="Strempel S."/>
            <person name="Sturgill D."/>
            <person name="Sutton G."/>
            <person name="Sutton G.G."/>
            <person name="Tao W."/>
            <person name="Teichmann S."/>
            <person name="Tobari Y.N."/>
            <person name="Tomimura Y."/>
            <person name="Tsolas J.M."/>
            <person name="Valente V.L."/>
            <person name="Venter E."/>
            <person name="Venter J.C."/>
            <person name="Vicario S."/>
            <person name="Vieira F.G."/>
            <person name="Vilella A.J."/>
            <person name="Villasante A."/>
            <person name="Walenz B."/>
            <person name="Wang J."/>
            <person name="Wasserman M."/>
            <person name="Watts T."/>
            <person name="Wilson D."/>
            <person name="Wilson R.K."/>
            <person name="Wing R.A."/>
            <person name="Wolfner M.F."/>
            <person name="Wong A."/>
            <person name="Wong G.K."/>
            <person name="Wu C.I."/>
            <person name="Wu G."/>
            <person name="Yamamoto D."/>
            <person name="Yang H.P."/>
            <person name="Yang S.P."/>
            <person name="Yorke J.A."/>
            <person name="Yoshida K."/>
            <person name="Zdobnov E."/>
            <person name="Zhang P."/>
            <person name="Zhang Y."/>
            <person name="Zimin A.V."/>
            <person name="Baldwin J."/>
            <person name="Abdouelleil A."/>
            <person name="Abdulkadir J."/>
            <person name="Abebe A."/>
            <person name="Abera B."/>
            <person name="Abreu J."/>
            <person name="Acer S.C."/>
            <person name="Aftuck L."/>
            <person name="Alexander A."/>
            <person name="An P."/>
            <person name="Anderson E."/>
            <person name="Anderson S."/>
            <person name="Arachi H."/>
            <person name="Azer M."/>
            <person name="Bachantsang P."/>
            <person name="Barry A."/>
            <person name="Bayul T."/>
            <person name="Berlin A."/>
            <person name="Bessette D."/>
            <person name="Bloom T."/>
            <person name="Blye J."/>
            <person name="Boguslavskiy L."/>
            <person name="Bonnet C."/>
            <person name="Boukhgalter B."/>
            <person name="Bourzgui I."/>
            <person name="Brown A."/>
            <person name="Cahill P."/>
            <person name="Channer S."/>
            <person name="Cheshatsang Y."/>
            <person name="Chuda L."/>
            <person name="Citroen M."/>
            <person name="Collymore A."/>
            <person name="Cooke P."/>
            <person name="Costello M."/>
            <person name="D'Aco K."/>
            <person name="Daza R."/>
            <person name="De Haan G."/>
            <person name="DeGray S."/>
            <person name="DeMaso C."/>
            <person name="Dhargay N."/>
            <person name="Dooley K."/>
            <person name="Dooley E."/>
            <person name="Doricent M."/>
            <person name="Dorje P."/>
            <person name="Dorjee K."/>
            <person name="Dupes A."/>
            <person name="Elong R."/>
            <person name="Falk J."/>
            <person name="Farina A."/>
            <person name="Faro S."/>
            <person name="Ferguson D."/>
            <person name="Fisher S."/>
            <person name="Foley C.D."/>
            <person name="Franke A."/>
            <person name="Friedrich D."/>
            <person name="Gadbois L."/>
            <person name="Gearin G."/>
            <person name="Gearin C.R."/>
            <person name="Giannoukos G."/>
            <person name="Goode T."/>
            <person name="Graham J."/>
            <person name="Grandbois E."/>
            <person name="Grewal S."/>
            <person name="Gyaltsen K."/>
            <person name="Hafez N."/>
            <person name="Hagos B."/>
            <person name="Hall J."/>
            <person name="Henson C."/>
            <person name="Hollinger A."/>
            <person name="Honan T."/>
            <person name="Huard M.D."/>
            <person name="Hughes L."/>
            <person name="Hurhula B."/>
            <person name="Husby M.E."/>
            <person name="Kamat A."/>
            <person name="Kanga B."/>
            <person name="Kashin S."/>
            <person name="Khazanovich D."/>
            <person name="Kisner P."/>
            <person name="Lance K."/>
            <person name="Lara M."/>
            <person name="Lee W."/>
            <person name="Lennon N."/>
            <person name="Letendre F."/>
            <person name="LeVine R."/>
            <person name="Lipovsky A."/>
            <person name="Liu X."/>
            <person name="Liu J."/>
            <person name="Liu S."/>
            <person name="Lokyitsang T."/>
            <person name="Lokyitsang Y."/>
            <person name="Lubonja R."/>
            <person name="Lui A."/>
            <person name="MacDonald P."/>
            <person name="Magnisalis V."/>
            <person name="Maru K."/>
            <person name="Matthews C."/>
            <person name="McCusker W."/>
            <person name="McDonough S."/>
            <person name="Mehta T."/>
            <person name="Meldrim J."/>
            <person name="Meneus L."/>
            <person name="Mihai O."/>
            <person name="Mihalev A."/>
            <person name="Mihova T."/>
            <person name="Mittelman R."/>
            <person name="Mlenga V."/>
            <person name="Montmayeur A."/>
            <person name="Mulrain L."/>
            <person name="Navidi A."/>
            <person name="Naylor J."/>
            <person name="Negash T."/>
            <person name="Nguyen T."/>
            <person name="Nguyen N."/>
            <person name="Nicol R."/>
            <person name="Norbu C."/>
            <person name="Norbu N."/>
            <person name="Novod N."/>
            <person name="O'Neill B."/>
            <person name="Osman S."/>
            <person name="Markiewicz E."/>
            <person name="Oyono O.L."/>
            <person name="Patti C."/>
            <person name="Phunkhang P."/>
            <person name="Pierre F."/>
            <person name="Priest M."/>
            <person name="Raghuraman S."/>
            <person name="Rege F."/>
            <person name="Reyes R."/>
            <person name="Rise C."/>
            <person name="Rogov P."/>
            <person name="Ross K."/>
            <person name="Ryan E."/>
            <person name="Settipalli S."/>
            <person name="Shea T."/>
            <person name="Sherpa N."/>
            <person name="Shi L."/>
            <person name="Shih D."/>
            <person name="Sparrow T."/>
            <person name="Spaulding J."/>
            <person name="Stalker J."/>
            <person name="Stange-Thomann N."/>
            <person name="Stavropoulos S."/>
            <person name="Stone C."/>
            <person name="Strader C."/>
            <person name="Tesfaye S."/>
            <person name="Thomson T."/>
            <person name="Thoulutsang Y."/>
            <person name="Thoulutsang D."/>
            <person name="Topham K."/>
            <person name="Topping I."/>
            <person name="Tsamla T."/>
            <person name="Vassiliev H."/>
            <person name="Vo A."/>
            <person name="Wangchuk T."/>
            <person name="Wangdi T."/>
            <person name="Weiand M."/>
            <person name="Wilkinson J."/>
            <person name="Wilson A."/>
            <person name="Yadav S."/>
            <person name="Young G."/>
            <person name="Yu Q."/>
            <person name="Zembek L."/>
            <person name="Zhong D."/>
            <person name="Zimmer A."/>
            <person name="Zwirko Z."/>
            <person name="Jaffe D.B."/>
            <person name="Alvarez P."/>
            <person name="Brockman W."/>
            <person name="Butler J."/>
            <person name="Chin C."/>
            <person name="Gnerre S."/>
            <person name="Grabherr M."/>
            <person name="Kleber M."/>
            <person name="Mauceli E."/>
            <person name="MacCallum I."/>
        </authorList>
    </citation>
    <scope>NUCLEOTIDE SEQUENCE [LARGE SCALE GENOMIC DNA]</scope>
    <source>
        <strain evidence="3">Tucson 14024-0371.13</strain>
    </source>
</reference>
<protein>
    <recommendedName>
        <fullName evidence="4">Transmembrane protein</fullName>
    </recommendedName>
</protein>
<feature type="transmembrane region" description="Helical" evidence="1">
    <location>
        <begin position="123"/>
        <end position="145"/>
    </location>
</feature>
<dbReference type="OrthoDB" id="7808378at2759"/>
<dbReference type="KEGG" id="dan:26514212"/>
<organism evidence="2 3">
    <name type="scientific">Drosophila ananassae</name>
    <name type="common">Fruit fly</name>
    <dbReference type="NCBI Taxonomy" id="7217"/>
    <lineage>
        <taxon>Eukaryota</taxon>
        <taxon>Metazoa</taxon>
        <taxon>Ecdysozoa</taxon>
        <taxon>Arthropoda</taxon>
        <taxon>Hexapoda</taxon>
        <taxon>Insecta</taxon>
        <taxon>Pterygota</taxon>
        <taxon>Neoptera</taxon>
        <taxon>Endopterygota</taxon>
        <taxon>Diptera</taxon>
        <taxon>Brachycera</taxon>
        <taxon>Muscomorpha</taxon>
        <taxon>Ephydroidea</taxon>
        <taxon>Drosophilidae</taxon>
        <taxon>Drosophila</taxon>
        <taxon>Sophophora</taxon>
    </lineage>
</organism>
<keyword evidence="1" id="KW-1133">Transmembrane helix</keyword>
<dbReference type="AlphaFoldDB" id="A0A0P8YAQ3"/>
<feature type="transmembrane region" description="Helical" evidence="1">
    <location>
        <begin position="23"/>
        <end position="46"/>
    </location>
</feature>
<name>A0A0P8YAQ3_DROAN</name>
<dbReference type="Proteomes" id="UP000007801">
    <property type="component" value="Unassembled WGS sequence"/>
</dbReference>
<sequence>MACHCWYLVQILTKCCFCYKLRLGVLMFGCIFFMWFIYLTLGTAFMMESIFPNEYQTGDGPWCPSALKTTMVFSFFGIFASGLLCIGVHNNNEMLFLPFLVFAPVWILVHILSLVLYSFKLVVIALIILTMVILIYAWIVVWSYYVELLFAYDDELETNYV</sequence>
<keyword evidence="3" id="KW-1185">Reference proteome</keyword>
<dbReference type="InParanoid" id="A0A0P8YAQ3"/>
<dbReference type="FunCoup" id="A0A0P8YAQ3">
    <property type="interactions" value="8"/>
</dbReference>
<keyword evidence="1" id="KW-0812">Transmembrane</keyword>
<keyword evidence="1" id="KW-0472">Membrane</keyword>
<evidence type="ECO:0008006" key="4">
    <source>
        <dbReference type="Google" id="ProtNLM"/>
    </source>
</evidence>